<comment type="caution">
    <text evidence="2">The sequence shown here is derived from an EMBL/GenBank/DDBJ whole genome shotgun (WGS) entry which is preliminary data.</text>
</comment>
<dbReference type="Proteomes" id="UP001329430">
    <property type="component" value="Chromosome 8"/>
</dbReference>
<feature type="coiled-coil region" evidence="1">
    <location>
        <begin position="258"/>
        <end position="306"/>
    </location>
</feature>
<accession>A0AAN7V7G3</accession>
<name>A0AAN7V7G3_9COLE</name>
<evidence type="ECO:0000256" key="1">
    <source>
        <dbReference type="SAM" id="Coils"/>
    </source>
</evidence>
<organism evidence="2 3">
    <name type="scientific">Pyrocoelia pectoralis</name>
    <dbReference type="NCBI Taxonomy" id="417401"/>
    <lineage>
        <taxon>Eukaryota</taxon>
        <taxon>Metazoa</taxon>
        <taxon>Ecdysozoa</taxon>
        <taxon>Arthropoda</taxon>
        <taxon>Hexapoda</taxon>
        <taxon>Insecta</taxon>
        <taxon>Pterygota</taxon>
        <taxon>Neoptera</taxon>
        <taxon>Endopterygota</taxon>
        <taxon>Coleoptera</taxon>
        <taxon>Polyphaga</taxon>
        <taxon>Elateriformia</taxon>
        <taxon>Elateroidea</taxon>
        <taxon>Lampyridae</taxon>
        <taxon>Lampyrinae</taxon>
        <taxon>Pyrocoelia</taxon>
    </lineage>
</organism>
<proteinExistence type="predicted"/>
<keyword evidence="1" id="KW-0175">Coiled coil</keyword>
<protein>
    <submittedName>
        <fullName evidence="2">Uncharacterized protein</fullName>
    </submittedName>
</protein>
<dbReference type="AlphaFoldDB" id="A0AAN7V7G3"/>
<reference evidence="2 3" key="1">
    <citation type="journal article" date="2024" name="Insects">
        <title>An Improved Chromosome-Level Genome Assembly of the Firefly Pyrocoelia pectoralis.</title>
        <authorList>
            <person name="Fu X."/>
            <person name="Meyer-Rochow V.B."/>
            <person name="Ballantyne L."/>
            <person name="Zhu X."/>
        </authorList>
    </citation>
    <scope>NUCLEOTIDE SEQUENCE [LARGE SCALE GENOMIC DNA]</scope>
    <source>
        <strain evidence="2">XCY_ONT2</strain>
    </source>
</reference>
<keyword evidence="3" id="KW-1185">Reference proteome</keyword>
<dbReference type="EMBL" id="JAVRBK010000008">
    <property type="protein sequence ID" value="KAK5639901.1"/>
    <property type="molecule type" value="Genomic_DNA"/>
</dbReference>
<evidence type="ECO:0000313" key="3">
    <source>
        <dbReference type="Proteomes" id="UP001329430"/>
    </source>
</evidence>
<evidence type="ECO:0000313" key="2">
    <source>
        <dbReference type="EMBL" id="KAK5639901.1"/>
    </source>
</evidence>
<feature type="coiled-coil region" evidence="1">
    <location>
        <begin position="133"/>
        <end position="202"/>
    </location>
</feature>
<sequence>MSLYERMVSIEKRLERTVNQQEEIVQQFPRYSEFLPKILESSDALRTELEAFRTCCKRLILIEDERNCLVEQVYSVPVPERMNYNALLVALYEKTRLEEEVGEIKKEQKRLILLLNTMRKTVARIDQPYFPKLARLKEVNGLLAAKVSELQQDAQCMEILENKMEVVIDDYQEYREKSTKQLNELHAKLGAVLEENERLTQTVKQYQSFNEELNSLRASMAESKSIRNERDYFKAQVEDLKSIRNTYSQIIEEPFVALRDQEMIVKNQERHIVQLQKKNAMYKIENANLKMRLEESYSQIKKLKGATKSPNEVNNPFVLVCMHAFRYVQTEILVLQAIF</sequence>
<gene>
    <name evidence="2" type="ORF">RI129_010712</name>
</gene>